<name>A0AAW5LBL3_9PAST</name>
<reference evidence="1 2" key="1">
    <citation type="journal article" date="2022" name="Microbiol. Spectr.">
        <title>Microbiota of the Pregnant Mouse: Characterization of the Bacterial Communities in the Oral Cavity, Lung, Intestine, and Vagina through Culture and DNA Sequencing.</title>
        <authorList>
            <person name="Greenberg J.M."/>
            <person name="Romero R."/>
            <person name="Winters A.D."/>
            <person name="Galaz J."/>
            <person name="Garcia-Flores V."/>
            <person name="Arenas-Hernandez M."/>
            <person name="Panzer J."/>
            <person name="Shaffer Z."/>
            <person name="Kracht D.J."/>
            <person name="Gomez-Lopez N."/>
            <person name="Theis K.R."/>
        </authorList>
    </citation>
    <scope>NUCLEOTIDE SEQUENCE [LARGE SCALE GENOMIC DNA]</scope>
    <source>
        <strain evidence="1 2">MAC-C1-H1</strain>
    </source>
</reference>
<proteinExistence type="predicted"/>
<comment type="caution">
    <text evidence="1">The sequence shown here is derived from an EMBL/GenBank/DDBJ whole genome shotgun (WGS) entry which is preliminary data.</text>
</comment>
<organism evidence="1 2">
    <name type="scientific">Rodentibacter pneumotropicus</name>
    <dbReference type="NCBI Taxonomy" id="758"/>
    <lineage>
        <taxon>Bacteria</taxon>
        <taxon>Pseudomonadati</taxon>
        <taxon>Pseudomonadota</taxon>
        <taxon>Gammaproteobacteria</taxon>
        <taxon>Pasteurellales</taxon>
        <taxon>Pasteurellaceae</taxon>
        <taxon>Rodentibacter</taxon>
    </lineage>
</organism>
<keyword evidence="2" id="KW-1185">Reference proteome</keyword>
<sequence length="115" mass="12832">MTEMYQTTITISAVPEGDNINFSVTDENDAKTPEFVGSQVTGVMMLLTRILSKSYIGIIQEKPELENEFSTQLLLTFKPEQPLSIEGSGILAVYFAKALEAYYSDDPEFFAFLNS</sequence>
<dbReference type="Proteomes" id="UP001206350">
    <property type="component" value="Unassembled WGS sequence"/>
</dbReference>
<protein>
    <submittedName>
        <fullName evidence="1">Uncharacterized protein</fullName>
    </submittedName>
</protein>
<dbReference type="EMBL" id="JALJCU010000009">
    <property type="protein sequence ID" value="MCQ9121207.1"/>
    <property type="molecule type" value="Genomic_DNA"/>
</dbReference>
<dbReference type="AlphaFoldDB" id="A0AAW5LBL3"/>
<accession>A0AAW5LBL3</accession>
<evidence type="ECO:0000313" key="2">
    <source>
        <dbReference type="Proteomes" id="UP001206350"/>
    </source>
</evidence>
<evidence type="ECO:0000313" key="1">
    <source>
        <dbReference type="EMBL" id="MCQ9121207.1"/>
    </source>
</evidence>
<dbReference type="RefSeq" id="WP_256891829.1">
    <property type="nucleotide sequence ID" value="NZ_JALJCU010000009.1"/>
</dbReference>
<gene>
    <name evidence="1" type="ORF">MUU45_001694</name>
</gene>